<feature type="transmembrane region" description="Helical" evidence="2">
    <location>
        <begin position="97"/>
        <end position="114"/>
    </location>
</feature>
<organism evidence="3 4">
    <name type="scientific">Actinomadura spongiicola</name>
    <dbReference type="NCBI Taxonomy" id="2303421"/>
    <lineage>
        <taxon>Bacteria</taxon>
        <taxon>Bacillati</taxon>
        <taxon>Actinomycetota</taxon>
        <taxon>Actinomycetes</taxon>
        <taxon>Streptosporangiales</taxon>
        <taxon>Thermomonosporaceae</taxon>
        <taxon>Actinomadura</taxon>
    </lineage>
</organism>
<dbReference type="Proteomes" id="UP000262882">
    <property type="component" value="Unassembled WGS sequence"/>
</dbReference>
<evidence type="ECO:0000313" key="3">
    <source>
        <dbReference type="EMBL" id="RFS84779.1"/>
    </source>
</evidence>
<feature type="transmembrane region" description="Helical" evidence="2">
    <location>
        <begin position="71"/>
        <end position="90"/>
    </location>
</feature>
<feature type="transmembrane region" description="Helical" evidence="2">
    <location>
        <begin position="134"/>
        <end position="154"/>
    </location>
</feature>
<dbReference type="InterPro" id="IPR046095">
    <property type="entry name" value="DUF6113"/>
</dbReference>
<sequence length="173" mass="17609">MDDNDETRVSLAKQRLSVDGEPSPGGPPGGSGSSVASDAMVTGAAYAVLGVFGALFGVVGSFVQMWSVDRVPVASIVLVLLLFAAVWLAGWGMGGRTGPVIITVAWVIVVFVLSSGGPGGDLAMPAELSDRTNYAGYVYIIGGLSAAVLGVLCVRPSGPSGQWLLGRAGRTER</sequence>
<dbReference type="Pfam" id="PF19608">
    <property type="entry name" value="DUF6113"/>
    <property type="match status" value="1"/>
</dbReference>
<protein>
    <submittedName>
        <fullName evidence="3">Uncharacterized protein</fullName>
    </submittedName>
</protein>
<dbReference type="AlphaFoldDB" id="A0A372GI32"/>
<reference evidence="3 4" key="1">
    <citation type="submission" date="2018-08" db="EMBL/GenBank/DDBJ databases">
        <title>Actinomadura spongicola sp. nov., isolated from marine sponge Leucetta chagosensis.</title>
        <authorList>
            <person name="Li L."/>
            <person name="Lin H.W."/>
        </authorList>
    </citation>
    <scope>NUCLEOTIDE SEQUENCE [LARGE SCALE GENOMIC DNA]</scope>
    <source>
        <strain evidence="3 4">LHW52907</strain>
    </source>
</reference>
<comment type="caution">
    <text evidence="3">The sequence shown here is derived from an EMBL/GenBank/DDBJ whole genome shotgun (WGS) entry which is preliminary data.</text>
</comment>
<dbReference type="OrthoDB" id="3544132at2"/>
<name>A0A372GI32_9ACTN</name>
<keyword evidence="4" id="KW-1185">Reference proteome</keyword>
<proteinExistence type="predicted"/>
<evidence type="ECO:0000256" key="2">
    <source>
        <dbReference type="SAM" id="Phobius"/>
    </source>
</evidence>
<evidence type="ECO:0000256" key="1">
    <source>
        <dbReference type="SAM" id="MobiDB-lite"/>
    </source>
</evidence>
<gene>
    <name evidence="3" type="ORF">D0T12_14745</name>
</gene>
<accession>A0A372GI32</accession>
<dbReference type="EMBL" id="QVNQ01000004">
    <property type="protein sequence ID" value="RFS84779.1"/>
    <property type="molecule type" value="Genomic_DNA"/>
</dbReference>
<keyword evidence="2" id="KW-1133">Transmembrane helix</keyword>
<feature type="region of interest" description="Disordered" evidence="1">
    <location>
        <begin position="1"/>
        <end position="34"/>
    </location>
</feature>
<feature type="transmembrane region" description="Helical" evidence="2">
    <location>
        <begin position="44"/>
        <end position="65"/>
    </location>
</feature>
<keyword evidence="2" id="KW-0812">Transmembrane</keyword>
<evidence type="ECO:0000313" key="4">
    <source>
        <dbReference type="Proteomes" id="UP000262882"/>
    </source>
</evidence>
<keyword evidence="2" id="KW-0472">Membrane</keyword>
<dbReference type="RefSeq" id="WP_117400118.1">
    <property type="nucleotide sequence ID" value="NZ_QVNQ01000004.1"/>
</dbReference>